<evidence type="ECO:0000313" key="2">
    <source>
        <dbReference type="Proteomes" id="UP001160334"/>
    </source>
</evidence>
<dbReference type="Pfam" id="PF12900">
    <property type="entry name" value="Pyridox_ox_2"/>
    <property type="match status" value="1"/>
</dbReference>
<accession>A0ABT6M3Q4</accession>
<proteinExistence type="predicted"/>
<dbReference type="InterPro" id="IPR012349">
    <property type="entry name" value="Split_barrel_FMN-bd"/>
</dbReference>
<comment type="caution">
    <text evidence="1">The sequence shown here is derived from an EMBL/GenBank/DDBJ whole genome shotgun (WGS) entry which is preliminary data.</text>
</comment>
<dbReference type="SUPFAM" id="SSF50475">
    <property type="entry name" value="FMN-binding split barrel"/>
    <property type="match status" value="1"/>
</dbReference>
<reference evidence="1 2" key="1">
    <citation type="submission" date="2023-04" db="EMBL/GenBank/DDBJ databases">
        <title>Forest soil microbial communities from Buena Vista Peninsula, Colon Province, Panama.</title>
        <authorList>
            <person name="Bouskill N."/>
        </authorList>
    </citation>
    <scope>NUCLEOTIDE SEQUENCE [LARGE SCALE GENOMIC DNA]</scope>
    <source>
        <strain evidence="1 2">CFH S0262</strain>
    </source>
</reference>
<evidence type="ECO:0000313" key="1">
    <source>
        <dbReference type="EMBL" id="MDH6278937.1"/>
    </source>
</evidence>
<dbReference type="Gene3D" id="2.30.110.10">
    <property type="entry name" value="Electron Transport, Fmn-binding Protein, Chain A"/>
    <property type="match status" value="1"/>
</dbReference>
<name>A0ABT6M3Q4_9NOCA</name>
<dbReference type="EMBL" id="JARXVC010000001">
    <property type="protein sequence ID" value="MDH6278937.1"/>
    <property type="molecule type" value="Genomic_DNA"/>
</dbReference>
<protein>
    <submittedName>
        <fullName evidence="1">Nitroimidazol reductase NimA-like FMN-containing flavoprotein (Pyridoxamine 5'-phosphate oxidase superfamily)</fullName>
    </submittedName>
</protein>
<dbReference type="RefSeq" id="WP_280758353.1">
    <property type="nucleotide sequence ID" value="NZ_JARXVC010000001.1"/>
</dbReference>
<sequence>MGNDEPEVRELAVNECWALLRTSSVGRLAVWVEDHPDIFPLNYVVDHGSIVFRSGTGTKVSAALSDAPVALEIDGYEAASHEAWSVVLKGRAEGIREIDELMNTVYLPLFPWQAGAKGLFVRVVPTQVTGRRFPVADPTMWQTPF</sequence>
<keyword evidence="2" id="KW-1185">Reference proteome</keyword>
<organism evidence="1 2">
    <name type="scientific">Prescottella agglutinans</name>
    <dbReference type="NCBI Taxonomy" id="1644129"/>
    <lineage>
        <taxon>Bacteria</taxon>
        <taxon>Bacillati</taxon>
        <taxon>Actinomycetota</taxon>
        <taxon>Actinomycetes</taxon>
        <taxon>Mycobacteriales</taxon>
        <taxon>Nocardiaceae</taxon>
        <taxon>Prescottella</taxon>
    </lineage>
</organism>
<gene>
    <name evidence="1" type="ORF">M2280_000142</name>
</gene>
<dbReference type="InterPro" id="IPR024747">
    <property type="entry name" value="Pyridox_Oxase-rel"/>
</dbReference>
<dbReference type="Proteomes" id="UP001160334">
    <property type="component" value="Unassembled WGS sequence"/>
</dbReference>